<evidence type="ECO:0000313" key="2">
    <source>
        <dbReference type="EMBL" id="ELY79434.1"/>
    </source>
</evidence>
<reference evidence="2 3" key="1">
    <citation type="journal article" date="2014" name="PLoS Genet.">
        <title>Phylogenetically driven sequencing of extremely halophilic archaea reveals strategies for static and dynamic osmo-response.</title>
        <authorList>
            <person name="Becker E.A."/>
            <person name="Seitzer P.M."/>
            <person name="Tritt A."/>
            <person name="Larsen D."/>
            <person name="Krusor M."/>
            <person name="Yao A.I."/>
            <person name="Wu D."/>
            <person name="Madern D."/>
            <person name="Eisen J.A."/>
            <person name="Darling A.E."/>
            <person name="Facciotti M.T."/>
        </authorList>
    </citation>
    <scope>NUCLEOTIDE SEQUENCE [LARGE SCALE GENOMIC DNA]</scope>
    <source>
        <strain evidence="2 3">JCM 14663</strain>
    </source>
</reference>
<feature type="region of interest" description="Disordered" evidence="1">
    <location>
        <begin position="41"/>
        <end position="86"/>
    </location>
</feature>
<dbReference type="AlphaFoldDB" id="L9YZ99"/>
<dbReference type="EMBL" id="AOIJ01000051">
    <property type="protein sequence ID" value="ELY79434.1"/>
    <property type="molecule type" value="Genomic_DNA"/>
</dbReference>
<dbReference type="RefSeq" id="WP_008455686.1">
    <property type="nucleotide sequence ID" value="NZ_AOIJ01000051.1"/>
</dbReference>
<feature type="compositionally biased region" description="Basic and acidic residues" evidence="1">
    <location>
        <begin position="70"/>
        <end position="81"/>
    </location>
</feature>
<dbReference type="Proteomes" id="UP000011592">
    <property type="component" value="Unassembled WGS sequence"/>
</dbReference>
<sequence length="134" mass="13928">MRVLRALADPTDGDASADATEATSAAASTVDLVVVPESLTEVSPVGRSRSRRVRDESGLEGAGRAVRSSRRSDVPRSERSRSTGIRLLESGEIAPVRSRRVVPEPNRWLLEATTSPSAVGSGDADAGSMAAADG</sequence>
<accession>L9YZ99</accession>
<gene>
    <name evidence="2" type="ORF">C486_10544</name>
</gene>
<proteinExistence type="predicted"/>
<evidence type="ECO:0000256" key="1">
    <source>
        <dbReference type="SAM" id="MobiDB-lite"/>
    </source>
</evidence>
<feature type="compositionally biased region" description="Low complexity" evidence="1">
    <location>
        <begin position="13"/>
        <end position="22"/>
    </location>
</feature>
<evidence type="ECO:0000313" key="3">
    <source>
        <dbReference type="Proteomes" id="UP000011592"/>
    </source>
</evidence>
<feature type="region of interest" description="Disordered" evidence="1">
    <location>
        <begin position="1"/>
        <end position="22"/>
    </location>
</feature>
<protein>
    <submittedName>
        <fullName evidence="2">Uncharacterized protein</fullName>
    </submittedName>
</protein>
<organism evidence="2 3">
    <name type="scientific">Natrinema gari JCM 14663</name>
    <dbReference type="NCBI Taxonomy" id="1230459"/>
    <lineage>
        <taxon>Archaea</taxon>
        <taxon>Methanobacteriati</taxon>
        <taxon>Methanobacteriota</taxon>
        <taxon>Stenosarchaea group</taxon>
        <taxon>Halobacteria</taxon>
        <taxon>Halobacteriales</taxon>
        <taxon>Natrialbaceae</taxon>
        <taxon>Natrinema</taxon>
    </lineage>
</organism>
<keyword evidence="3" id="KW-1185">Reference proteome</keyword>
<feature type="compositionally biased region" description="Low complexity" evidence="1">
    <location>
        <begin position="117"/>
        <end position="134"/>
    </location>
</feature>
<comment type="caution">
    <text evidence="2">The sequence shown here is derived from an EMBL/GenBank/DDBJ whole genome shotgun (WGS) entry which is preliminary data.</text>
</comment>
<feature type="region of interest" description="Disordered" evidence="1">
    <location>
        <begin position="112"/>
        <end position="134"/>
    </location>
</feature>
<name>L9YZ99_9EURY</name>